<reference evidence="3" key="2">
    <citation type="journal article" date="2017" name="Genome Announc.">
        <title>High-Quality Draft Genome Sequence of Burkholderia contaminans CH-1, a Gram-Negative Bacterium That Metabolizes 2-Azahypoxanthine, a Plant Growth-Regulating Compound.</title>
        <authorList>
            <person name="Choi J.-H."/>
            <person name="Sugiura H."/>
            <person name="Moriuchi R."/>
            <person name="Kawagishi H."/>
            <person name="Dohra H."/>
        </authorList>
    </citation>
    <scope>NUCLEOTIDE SEQUENCE</scope>
    <source>
        <strain evidence="3">CH-1</strain>
    </source>
</reference>
<dbReference type="Gene3D" id="3.40.50.1820">
    <property type="entry name" value="alpha/beta hydrolase"/>
    <property type="match status" value="1"/>
</dbReference>
<sequence length="352" mass="37669">MGRNRKQSNKLAWFAINSNQIRTKCGLYETRGQIEAGPSGRTGSSKMTPFPKSEEPDIMETNASATPQSDHPVFVLVHGAWHGAWCYAHVAAALAARGHLSIARDLPAHGIHARFPASYFARPLDKDAFGAEPSPVANTTLDDYATQVMQAVDDAYALGHGKVVLVGHSMGGLAITAAAERAPDKIAKIVYLAAFMPASGVPGLDYVRAPENKGEMLAPLMLASPRVAGALRIDPRSGDSAYRELAKRALYEDVPQADFEAVANLMSCDVPAAPFATAIPTTAARWGAIDRHYIKCLQDRVVLPALQQRFIDEADAFVPGNPTHVHQLDSSHSPFMSQPAVLAGVLADIAKS</sequence>
<evidence type="ECO:0000313" key="3">
    <source>
        <dbReference type="EMBL" id="BBA37602.1"/>
    </source>
</evidence>
<dbReference type="GO" id="GO:0080030">
    <property type="term" value="F:methyl indole-3-acetate esterase activity"/>
    <property type="evidence" value="ECO:0007669"/>
    <property type="project" value="TreeGrafter"/>
</dbReference>
<name>A0A286T7C7_9BURK</name>
<dbReference type="InterPro" id="IPR000073">
    <property type="entry name" value="AB_hydrolase_1"/>
</dbReference>
<accession>A0A286T7C7</accession>
<dbReference type="AlphaFoldDB" id="A0A286T7C7"/>
<organism evidence="3">
    <name type="scientific">Burkholderia contaminans</name>
    <dbReference type="NCBI Taxonomy" id="488447"/>
    <lineage>
        <taxon>Bacteria</taxon>
        <taxon>Pseudomonadati</taxon>
        <taxon>Pseudomonadota</taxon>
        <taxon>Betaproteobacteria</taxon>
        <taxon>Burkholderiales</taxon>
        <taxon>Burkholderiaceae</taxon>
        <taxon>Burkholderia</taxon>
        <taxon>Burkholderia cepacia complex</taxon>
    </lineage>
</organism>
<evidence type="ECO:0000256" key="1">
    <source>
        <dbReference type="SAM" id="MobiDB-lite"/>
    </source>
</evidence>
<dbReference type="InterPro" id="IPR045889">
    <property type="entry name" value="MES/HNL"/>
</dbReference>
<feature type="region of interest" description="Disordered" evidence="1">
    <location>
        <begin position="33"/>
        <end position="54"/>
    </location>
</feature>
<proteinExistence type="predicted"/>
<dbReference type="GO" id="GO:0080032">
    <property type="term" value="F:methyl jasmonate esterase activity"/>
    <property type="evidence" value="ECO:0007669"/>
    <property type="project" value="TreeGrafter"/>
</dbReference>
<feature type="domain" description="AB hydrolase-1" evidence="2">
    <location>
        <begin position="74"/>
        <end position="343"/>
    </location>
</feature>
<evidence type="ECO:0000259" key="2">
    <source>
        <dbReference type="Pfam" id="PF12697"/>
    </source>
</evidence>
<reference evidence="3" key="1">
    <citation type="journal article" date="2016" name="Biosci. Biotechnol. Biochem.">
        <title>Bioconversion of AHX to AOH by resting cells of Burkholderia contaminans CH-1.</title>
        <authorList>
            <person name="Choi J.H."/>
            <person name="Kikuchi A."/>
            <person name="Pumkaeo P."/>
            <person name="Hirai H."/>
            <person name="Tokuyama S."/>
            <person name="Kawagishi H."/>
        </authorList>
    </citation>
    <scope>NUCLEOTIDE SEQUENCE</scope>
    <source>
        <strain evidence="3">CH-1</strain>
    </source>
</reference>
<dbReference type="InterPro" id="IPR029058">
    <property type="entry name" value="AB_hydrolase_fold"/>
</dbReference>
<dbReference type="SUPFAM" id="SSF53474">
    <property type="entry name" value="alpha/beta-Hydrolases"/>
    <property type="match status" value="1"/>
</dbReference>
<dbReference type="PANTHER" id="PTHR10992">
    <property type="entry name" value="METHYLESTERASE FAMILY MEMBER"/>
    <property type="match status" value="1"/>
</dbReference>
<protein>
    <submittedName>
        <fullName evidence="3">Peptidase M13</fullName>
    </submittedName>
</protein>
<dbReference type="Pfam" id="PF12697">
    <property type="entry name" value="Abhydrolase_6"/>
    <property type="match status" value="1"/>
</dbReference>
<dbReference type="EMBL" id="AP018357">
    <property type="protein sequence ID" value="BBA37602.1"/>
    <property type="molecule type" value="Genomic_DNA"/>
</dbReference>
<gene>
    <name evidence="3" type="ORF">BCCH1_00120</name>
</gene>
<dbReference type="PANTHER" id="PTHR10992:SF1086">
    <property type="entry name" value="AB HYDROLASE-1 DOMAIN-CONTAINING PROTEIN"/>
    <property type="match status" value="1"/>
</dbReference>